<dbReference type="Pfam" id="PF08726">
    <property type="entry name" value="EFhand_Ca_insen"/>
    <property type="match status" value="1"/>
</dbReference>
<keyword evidence="1" id="KW-0677">Repeat</keyword>
<dbReference type="PROSITE" id="PS50222">
    <property type="entry name" value="EF_HAND_2"/>
    <property type="match status" value="2"/>
</dbReference>
<dbReference type="Proteomes" id="UP001164746">
    <property type="component" value="Chromosome 11"/>
</dbReference>
<keyword evidence="3" id="KW-0009">Actin-binding</keyword>
<dbReference type="CDD" id="cd00051">
    <property type="entry name" value="EFh"/>
    <property type="match status" value="1"/>
</dbReference>
<dbReference type="SMART" id="SM01184">
    <property type="entry name" value="efhand_Ca_insen"/>
    <property type="match status" value="1"/>
</dbReference>
<feature type="domain" description="EF-hand" evidence="4">
    <location>
        <begin position="233"/>
        <end position="268"/>
    </location>
</feature>
<dbReference type="InterPro" id="IPR014837">
    <property type="entry name" value="EF-hand_Ca_insen"/>
</dbReference>
<evidence type="ECO:0000256" key="2">
    <source>
        <dbReference type="ARBA" id="ARBA00022837"/>
    </source>
</evidence>
<evidence type="ECO:0000259" key="4">
    <source>
        <dbReference type="PROSITE" id="PS50222"/>
    </source>
</evidence>
<dbReference type="EMBL" id="CP111022">
    <property type="protein sequence ID" value="WAR18760.1"/>
    <property type="molecule type" value="Genomic_DNA"/>
</dbReference>
<proteinExistence type="predicted"/>
<accession>A0ABY7F9L7</accession>
<evidence type="ECO:0000256" key="1">
    <source>
        <dbReference type="ARBA" id="ARBA00022737"/>
    </source>
</evidence>
<organism evidence="5 6">
    <name type="scientific">Mya arenaria</name>
    <name type="common">Soft-shell clam</name>
    <dbReference type="NCBI Taxonomy" id="6604"/>
    <lineage>
        <taxon>Eukaryota</taxon>
        <taxon>Metazoa</taxon>
        <taxon>Spiralia</taxon>
        <taxon>Lophotrochozoa</taxon>
        <taxon>Mollusca</taxon>
        <taxon>Bivalvia</taxon>
        <taxon>Autobranchia</taxon>
        <taxon>Heteroconchia</taxon>
        <taxon>Euheterodonta</taxon>
        <taxon>Imparidentia</taxon>
        <taxon>Neoheterodontei</taxon>
        <taxon>Myida</taxon>
        <taxon>Myoidea</taxon>
        <taxon>Myidae</taxon>
        <taxon>Mya</taxon>
    </lineage>
</organism>
<dbReference type="InterPro" id="IPR011992">
    <property type="entry name" value="EF-hand-dom_pair"/>
</dbReference>
<evidence type="ECO:0000313" key="6">
    <source>
        <dbReference type="Proteomes" id="UP001164746"/>
    </source>
</evidence>
<gene>
    <name evidence="5" type="ORF">MAR_000598</name>
</gene>
<dbReference type="PROSITE" id="PS00018">
    <property type="entry name" value="EF_HAND_1"/>
    <property type="match status" value="1"/>
</dbReference>
<dbReference type="InterPro" id="IPR002048">
    <property type="entry name" value="EF_hand_dom"/>
</dbReference>
<dbReference type="InterPro" id="IPR018247">
    <property type="entry name" value="EF_Hand_1_Ca_BS"/>
</dbReference>
<reference evidence="5" key="1">
    <citation type="submission" date="2022-11" db="EMBL/GenBank/DDBJ databases">
        <title>Centuries of genome instability and evolution in soft-shell clam transmissible cancer (bioRxiv).</title>
        <authorList>
            <person name="Hart S.F.M."/>
            <person name="Yonemitsu M.A."/>
            <person name="Giersch R.M."/>
            <person name="Beal B.F."/>
            <person name="Arriagada G."/>
            <person name="Davis B.W."/>
            <person name="Ostrander E.A."/>
            <person name="Goff S.P."/>
            <person name="Metzger M.J."/>
        </authorList>
    </citation>
    <scope>NUCLEOTIDE SEQUENCE</scope>
    <source>
        <strain evidence="5">MELC-2E11</strain>
        <tissue evidence="5">Siphon/mantle</tissue>
    </source>
</reference>
<sequence length="338" mass="38052">MYSGMFDTTDYELSAPPPLPPRQCRCTCQCAASQNHSLNRTENSFSFRNMTIRKSINASNTSIDFGDSSILDGLRRNRDSLAFKSHDYSSLDGQNDSMDTIIVNHDYENDSLFHGENLSNKSFDYANSTMKLVSDSVNYGYGVKYDSSVFYGTGGGYNIDGNSNLSSITNSSLSHDEETQILTRDSKGISEDQMNEFRLSFNHFDKNRTRRLEPKEFKACLVSLGYNIRDDRQGDADFQRIMSIVDPNHSGHVTFECFLDFMTRETADTDTAEQVMQSFKILAGDKAFITAQILRQELPPDQAEYCIQRMAPYSGRDAVPGALDYMSFSTALYGESDL</sequence>
<evidence type="ECO:0000313" key="5">
    <source>
        <dbReference type="EMBL" id="WAR18760.1"/>
    </source>
</evidence>
<name>A0ABY7F9L7_MYAAR</name>
<dbReference type="Gene3D" id="1.10.238.10">
    <property type="entry name" value="EF-hand"/>
    <property type="match status" value="2"/>
</dbReference>
<keyword evidence="2" id="KW-0106">Calcium</keyword>
<dbReference type="SUPFAM" id="SSF47473">
    <property type="entry name" value="EF-hand"/>
    <property type="match status" value="1"/>
</dbReference>
<dbReference type="SMART" id="SM00054">
    <property type="entry name" value="EFh"/>
    <property type="match status" value="2"/>
</dbReference>
<evidence type="ECO:0000256" key="3">
    <source>
        <dbReference type="ARBA" id="ARBA00023203"/>
    </source>
</evidence>
<protein>
    <submittedName>
        <fullName evidence="5">ACTN4-like protein</fullName>
    </submittedName>
</protein>
<feature type="domain" description="EF-hand" evidence="4">
    <location>
        <begin position="192"/>
        <end position="227"/>
    </location>
</feature>
<keyword evidence="6" id="KW-1185">Reference proteome</keyword>
<dbReference type="Pfam" id="PF13499">
    <property type="entry name" value="EF-hand_7"/>
    <property type="match status" value="1"/>
</dbReference>